<organism evidence="3 4">
    <name type="scientific">Nocardioides plantarum</name>
    <dbReference type="NCBI Taxonomy" id="29299"/>
    <lineage>
        <taxon>Bacteria</taxon>
        <taxon>Bacillati</taxon>
        <taxon>Actinomycetota</taxon>
        <taxon>Actinomycetes</taxon>
        <taxon>Propionibacteriales</taxon>
        <taxon>Nocardioidaceae</taxon>
        <taxon>Nocardioides</taxon>
    </lineage>
</organism>
<keyword evidence="2" id="KW-0812">Transmembrane</keyword>
<evidence type="ECO:0000256" key="1">
    <source>
        <dbReference type="SAM" id="MobiDB-lite"/>
    </source>
</evidence>
<feature type="region of interest" description="Disordered" evidence="1">
    <location>
        <begin position="1"/>
        <end position="51"/>
    </location>
</feature>
<feature type="region of interest" description="Disordered" evidence="1">
    <location>
        <begin position="170"/>
        <end position="200"/>
    </location>
</feature>
<gene>
    <name evidence="3" type="ORF">ACFFRI_11020</name>
</gene>
<keyword evidence="2" id="KW-1133">Transmembrane helix</keyword>
<proteinExistence type="predicted"/>
<protein>
    <submittedName>
        <fullName evidence="3">Septum formation initiator family protein</fullName>
    </submittedName>
</protein>
<dbReference type="InterPro" id="IPR007060">
    <property type="entry name" value="FtsL/DivIC"/>
</dbReference>
<keyword evidence="2" id="KW-0472">Membrane</keyword>
<dbReference type="Proteomes" id="UP001589750">
    <property type="component" value="Unassembled WGS sequence"/>
</dbReference>
<reference evidence="3 4" key="1">
    <citation type="submission" date="2024-09" db="EMBL/GenBank/DDBJ databases">
        <authorList>
            <person name="Sun Q."/>
            <person name="Mori K."/>
        </authorList>
    </citation>
    <scope>NUCLEOTIDE SEQUENCE [LARGE SCALE GENOMIC DNA]</scope>
    <source>
        <strain evidence="3 4">JCM 9626</strain>
    </source>
</reference>
<feature type="compositionally biased region" description="Low complexity" evidence="1">
    <location>
        <begin position="32"/>
        <end position="51"/>
    </location>
</feature>
<dbReference type="RefSeq" id="WP_170215245.1">
    <property type="nucleotide sequence ID" value="NZ_JBHMDG010000012.1"/>
</dbReference>
<evidence type="ECO:0000256" key="2">
    <source>
        <dbReference type="SAM" id="Phobius"/>
    </source>
</evidence>
<feature type="transmembrane region" description="Helical" evidence="2">
    <location>
        <begin position="57"/>
        <end position="79"/>
    </location>
</feature>
<name>A0ABV5KA16_9ACTN</name>
<evidence type="ECO:0000313" key="3">
    <source>
        <dbReference type="EMBL" id="MFB9313574.1"/>
    </source>
</evidence>
<accession>A0ABV5KA16</accession>
<evidence type="ECO:0000313" key="4">
    <source>
        <dbReference type="Proteomes" id="UP001589750"/>
    </source>
</evidence>
<dbReference type="EMBL" id="JBHMDG010000012">
    <property type="protein sequence ID" value="MFB9313574.1"/>
    <property type="molecule type" value="Genomic_DNA"/>
</dbReference>
<sequence length="200" mass="21314">MSTSGSGRRTPSRGSRPAGRGGGPGRARTPRPRTTPVATRGAAPAAARPSPRLTSRAAILVLVLAVLAISASSLARAYLPLRDGMQANIEGNRAKEARNAEMEREIARQSTDEYAEQELRKLGYVRPGEVPYVAVDGGKPLDVEARLSDPSTVDPAEPKAWWDGAWQSMKVAGNPPRRTDPLPQTMIKDPEGAPAEESAE</sequence>
<comment type="caution">
    <text evidence="3">The sequence shown here is derived from an EMBL/GenBank/DDBJ whole genome shotgun (WGS) entry which is preliminary data.</text>
</comment>
<feature type="compositionally biased region" description="Low complexity" evidence="1">
    <location>
        <begin position="1"/>
        <end position="18"/>
    </location>
</feature>
<dbReference type="Pfam" id="PF04977">
    <property type="entry name" value="DivIC"/>
    <property type="match status" value="1"/>
</dbReference>
<keyword evidence="4" id="KW-1185">Reference proteome</keyword>